<dbReference type="Proteomes" id="UP000236173">
    <property type="component" value="Unassembled WGS sequence"/>
</dbReference>
<proteinExistence type="predicted"/>
<evidence type="ECO:0000313" key="2">
    <source>
        <dbReference type="Proteomes" id="UP000236173"/>
    </source>
</evidence>
<sequence>MPKPRDFDELRRMLAEQGEEDLAESILPLSELAPPDLLEQVPALKNLALVAITELTDGELEDMAADWDGEGGEEGEPPNPVEMRRVMGLPNLIEKASMCDLMPLEGLLEWLRANGVRFEG</sequence>
<evidence type="ECO:0000313" key="1">
    <source>
        <dbReference type="EMBL" id="GBC99124.1"/>
    </source>
</evidence>
<reference evidence="2" key="1">
    <citation type="submission" date="2017-09" db="EMBL/GenBank/DDBJ databases">
        <title>Metaegenomics of thermophilic ammonia-oxidizing enrichment culture.</title>
        <authorList>
            <person name="Kato S."/>
            <person name="Suzuki K."/>
        </authorList>
    </citation>
    <scope>NUCLEOTIDE SEQUENCE [LARGE SCALE GENOMIC DNA]</scope>
</reference>
<organism evidence="1 2">
    <name type="scientific">Candidatus Fervidibacter japonicus</name>
    <dbReference type="NCBI Taxonomy" id="2035412"/>
    <lineage>
        <taxon>Bacteria</taxon>
        <taxon>Candidatus Fervidibacterota</taxon>
        <taxon>Candidatus Fervidibacter</taxon>
    </lineage>
</organism>
<dbReference type="AlphaFoldDB" id="A0A2H5XD77"/>
<accession>A0A2H5XD77</accession>
<name>A0A2H5XD77_9BACT</name>
<protein>
    <submittedName>
        <fullName evidence="1">Uncharacterized protein</fullName>
    </submittedName>
</protein>
<comment type="caution">
    <text evidence="1">The sequence shown here is derived from an EMBL/GenBank/DDBJ whole genome shotgun (WGS) entry which is preliminary data.</text>
</comment>
<gene>
    <name evidence="1" type="ORF">HRbin17_01645</name>
</gene>
<dbReference type="EMBL" id="BEHT01000021">
    <property type="protein sequence ID" value="GBC99124.1"/>
    <property type="molecule type" value="Genomic_DNA"/>
</dbReference>